<sequence length="75" mass="8490">IIILQHKQCCGHLCGLLQKVNLRLTESKKTLLLFWILQKSLEPEKGIRSSLTNVLDPFHKTDDSVKTKVTSTTSN</sequence>
<dbReference type="AlphaFoldDB" id="A0A0V0GS52"/>
<evidence type="ECO:0000313" key="1">
    <source>
        <dbReference type="EMBL" id="JAP11060.1"/>
    </source>
</evidence>
<name>A0A0V0GS52_SOLCH</name>
<reference evidence="1" key="1">
    <citation type="submission" date="2015-12" db="EMBL/GenBank/DDBJ databases">
        <title>Gene expression during late stages of embryo sac development: a critical building block for successful pollen-pistil interactions.</title>
        <authorList>
            <person name="Liu Y."/>
            <person name="Joly V."/>
            <person name="Sabar M."/>
            <person name="Matton D.P."/>
        </authorList>
    </citation>
    <scope>NUCLEOTIDE SEQUENCE</scope>
</reference>
<proteinExistence type="predicted"/>
<organism evidence="1">
    <name type="scientific">Solanum chacoense</name>
    <name type="common">Chaco potato</name>
    <dbReference type="NCBI Taxonomy" id="4108"/>
    <lineage>
        <taxon>Eukaryota</taxon>
        <taxon>Viridiplantae</taxon>
        <taxon>Streptophyta</taxon>
        <taxon>Embryophyta</taxon>
        <taxon>Tracheophyta</taxon>
        <taxon>Spermatophyta</taxon>
        <taxon>Magnoliopsida</taxon>
        <taxon>eudicotyledons</taxon>
        <taxon>Gunneridae</taxon>
        <taxon>Pentapetalae</taxon>
        <taxon>asterids</taxon>
        <taxon>lamiids</taxon>
        <taxon>Solanales</taxon>
        <taxon>Solanaceae</taxon>
        <taxon>Solanoideae</taxon>
        <taxon>Solaneae</taxon>
        <taxon>Solanum</taxon>
    </lineage>
</organism>
<accession>A0A0V0GS52</accession>
<feature type="non-terminal residue" evidence="1">
    <location>
        <position position="1"/>
    </location>
</feature>
<protein>
    <submittedName>
        <fullName evidence="1">Putative ovule protein</fullName>
    </submittedName>
</protein>
<dbReference type="EMBL" id="GEDG01031989">
    <property type="protein sequence ID" value="JAP11060.1"/>
    <property type="molecule type" value="Transcribed_RNA"/>
</dbReference>